<comment type="similarity">
    <text evidence="2">Belongs to the SusD family.</text>
</comment>
<proteinExistence type="inferred from homology"/>
<evidence type="ECO:0000256" key="5">
    <source>
        <dbReference type="ARBA" id="ARBA00023237"/>
    </source>
</evidence>
<name>A0A562T6J2_CHIJA</name>
<dbReference type="InterPro" id="IPR011990">
    <property type="entry name" value="TPR-like_helical_dom_sf"/>
</dbReference>
<feature type="domain" description="RagB/SusD" evidence="7">
    <location>
        <begin position="319"/>
        <end position="408"/>
    </location>
</feature>
<sequence length="434" mass="47745">MKTRIIHILALAGLLGAAACQKGEIPNLNTPQVDAITRNPTKEELNNLVTGAESGMRFTLNTYYDAISIIGREIYRFSSAEPRFTSELLGGGASTLDNNTFYITNPWAARYRVVRQTNILLEAATNSSFITDAQRKGFLGFAKTIKAYQLLLNLNMTDMNGIRVNVADFQNPGPFEDKAAALDSIARILDEGKADLGGAEVIFSLSDGFAGFKDAAGLLKFNRALAARVAVYRQQWAQALTALNESFFDLNGNFSTGIYHRFSTGSGDLLNPCFIAQNQSGEVRVAHPSYAADITPGDDRIGKATLRSSSASQSGLSSNRDVWVYTSNTAAIPIIRNEELILIYAEAKIQTGAIPDAVVALNRIRTGHNLSVYAGGISPAALINEMLRQRRYSLFYEGHRWVDLRRYNMLNTLPVDRAEDDVWDRFPIPQNENV</sequence>
<feature type="chain" id="PRO_5022184415" evidence="6">
    <location>
        <begin position="23"/>
        <end position="434"/>
    </location>
</feature>
<dbReference type="Pfam" id="PF07980">
    <property type="entry name" value="SusD_RagB"/>
    <property type="match status" value="1"/>
</dbReference>
<protein>
    <submittedName>
        <fullName evidence="8">RagB/SusD domain-containing protein</fullName>
    </submittedName>
</protein>
<keyword evidence="9" id="KW-1185">Reference proteome</keyword>
<gene>
    <name evidence="8" type="ORF">LX66_2706</name>
</gene>
<dbReference type="InterPro" id="IPR012944">
    <property type="entry name" value="SusD_RagB_dom"/>
</dbReference>
<dbReference type="CDD" id="cd08977">
    <property type="entry name" value="SusD"/>
    <property type="match status" value="1"/>
</dbReference>
<dbReference type="Gene3D" id="1.25.40.390">
    <property type="match status" value="1"/>
</dbReference>
<evidence type="ECO:0000256" key="4">
    <source>
        <dbReference type="ARBA" id="ARBA00023136"/>
    </source>
</evidence>
<organism evidence="8 9">
    <name type="scientific">Chitinophaga japonensis</name>
    <name type="common">Flexibacter japonensis</name>
    <dbReference type="NCBI Taxonomy" id="104662"/>
    <lineage>
        <taxon>Bacteria</taxon>
        <taxon>Pseudomonadati</taxon>
        <taxon>Bacteroidota</taxon>
        <taxon>Chitinophagia</taxon>
        <taxon>Chitinophagales</taxon>
        <taxon>Chitinophagaceae</taxon>
        <taxon>Chitinophaga</taxon>
    </lineage>
</organism>
<feature type="signal peptide" evidence="6">
    <location>
        <begin position="1"/>
        <end position="22"/>
    </location>
</feature>
<comment type="caution">
    <text evidence="8">The sequence shown here is derived from an EMBL/GenBank/DDBJ whole genome shotgun (WGS) entry which is preliminary data.</text>
</comment>
<keyword evidence="4" id="KW-0472">Membrane</keyword>
<dbReference type="Proteomes" id="UP000316778">
    <property type="component" value="Unassembled WGS sequence"/>
</dbReference>
<evidence type="ECO:0000256" key="3">
    <source>
        <dbReference type="ARBA" id="ARBA00022729"/>
    </source>
</evidence>
<dbReference type="OrthoDB" id="9794888at2"/>
<dbReference type="AlphaFoldDB" id="A0A562T6J2"/>
<dbReference type="EMBL" id="VLLG01000003">
    <property type="protein sequence ID" value="TWI88620.1"/>
    <property type="molecule type" value="Genomic_DNA"/>
</dbReference>
<dbReference type="RefSeq" id="WP_145714248.1">
    <property type="nucleotide sequence ID" value="NZ_BAAAFY010000001.1"/>
</dbReference>
<keyword evidence="5" id="KW-0998">Cell outer membrane</keyword>
<evidence type="ECO:0000259" key="7">
    <source>
        <dbReference type="Pfam" id="PF07980"/>
    </source>
</evidence>
<evidence type="ECO:0000256" key="2">
    <source>
        <dbReference type="ARBA" id="ARBA00006275"/>
    </source>
</evidence>
<dbReference type="GO" id="GO:0009279">
    <property type="term" value="C:cell outer membrane"/>
    <property type="evidence" value="ECO:0007669"/>
    <property type="project" value="UniProtKB-SubCell"/>
</dbReference>
<evidence type="ECO:0000256" key="6">
    <source>
        <dbReference type="SAM" id="SignalP"/>
    </source>
</evidence>
<evidence type="ECO:0000313" key="9">
    <source>
        <dbReference type="Proteomes" id="UP000316778"/>
    </source>
</evidence>
<keyword evidence="3 6" id="KW-0732">Signal</keyword>
<comment type="subcellular location">
    <subcellularLocation>
        <location evidence="1">Cell outer membrane</location>
    </subcellularLocation>
</comment>
<evidence type="ECO:0000313" key="8">
    <source>
        <dbReference type="EMBL" id="TWI88620.1"/>
    </source>
</evidence>
<evidence type="ECO:0000256" key="1">
    <source>
        <dbReference type="ARBA" id="ARBA00004442"/>
    </source>
</evidence>
<dbReference type="SUPFAM" id="SSF48452">
    <property type="entry name" value="TPR-like"/>
    <property type="match status" value="1"/>
</dbReference>
<dbReference type="PROSITE" id="PS51257">
    <property type="entry name" value="PROKAR_LIPOPROTEIN"/>
    <property type="match status" value="1"/>
</dbReference>
<accession>A0A562T6J2</accession>
<reference evidence="8 9" key="1">
    <citation type="journal article" date="2013" name="Stand. Genomic Sci.">
        <title>Genomic Encyclopedia of Type Strains, Phase I: The one thousand microbial genomes (KMG-I) project.</title>
        <authorList>
            <person name="Kyrpides N.C."/>
            <person name="Woyke T."/>
            <person name="Eisen J.A."/>
            <person name="Garrity G."/>
            <person name="Lilburn T.G."/>
            <person name="Beck B.J."/>
            <person name="Whitman W.B."/>
            <person name="Hugenholtz P."/>
            <person name="Klenk H.P."/>
        </authorList>
    </citation>
    <scope>NUCLEOTIDE SEQUENCE [LARGE SCALE GENOMIC DNA]</scope>
    <source>
        <strain evidence="8 9">DSM 13484</strain>
    </source>
</reference>